<feature type="region of interest" description="Disordered" evidence="1">
    <location>
        <begin position="495"/>
        <end position="514"/>
    </location>
</feature>
<accession>N1QFC3</accession>
<dbReference type="Pfam" id="PF25545">
    <property type="entry name" value="DUF7924"/>
    <property type="match status" value="1"/>
</dbReference>
<dbReference type="GeneID" id="27907002"/>
<feature type="region of interest" description="Disordered" evidence="1">
    <location>
        <begin position="1"/>
        <end position="44"/>
    </location>
</feature>
<dbReference type="HOGENOM" id="CLU_522925_0_0_1"/>
<dbReference type="EMBL" id="KB456267">
    <property type="protein sequence ID" value="EMF10427.1"/>
    <property type="molecule type" value="Genomic_DNA"/>
</dbReference>
<dbReference type="InterPro" id="IPR057684">
    <property type="entry name" value="DUF7924"/>
</dbReference>
<dbReference type="PANTHER" id="PTHR42470">
    <property type="entry name" value="VAST DOMAIN-CONTAINING PROTEIN"/>
    <property type="match status" value="1"/>
</dbReference>
<reference evidence="3 4" key="1">
    <citation type="journal article" date="2012" name="PLoS Pathog.">
        <title>Diverse lifestyles and strategies of plant pathogenesis encoded in the genomes of eighteen Dothideomycetes fungi.</title>
        <authorList>
            <person name="Ohm R.A."/>
            <person name="Feau N."/>
            <person name="Henrissat B."/>
            <person name="Schoch C.L."/>
            <person name="Horwitz B.A."/>
            <person name="Barry K.W."/>
            <person name="Condon B.J."/>
            <person name="Copeland A.C."/>
            <person name="Dhillon B."/>
            <person name="Glaser F."/>
            <person name="Hesse C.N."/>
            <person name="Kosti I."/>
            <person name="LaButti K."/>
            <person name="Lindquist E.A."/>
            <person name="Lucas S."/>
            <person name="Salamov A.A."/>
            <person name="Bradshaw R.E."/>
            <person name="Ciuffetti L."/>
            <person name="Hamelin R.C."/>
            <person name="Kema G.H.J."/>
            <person name="Lawrence C."/>
            <person name="Scott J.A."/>
            <person name="Spatafora J.W."/>
            <person name="Turgeon B.G."/>
            <person name="de Wit P.J.G.M."/>
            <person name="Zhong S."/>
            <person name="Goodwin S.B."/>
            <person name="Grigoriev I.V."/>
        </authorList>
    </citation>
    <scope>NUCLEOTIDE SEQUENCE [LARGE SCALE GENOMIC DNA]</scope>
    <source>
        <strain evidence="3 4">SO2202</strain>
    </source>
</reference>
<dbReference type="Proteomes" id="UP000016931">
    <property type="component" value="Unassembled WGS sequence"/>
</dbReference>
<sequence length="580" mass="67479">MARRAQSAPTTHLTTTDPSKTTADLVGLGHLPSPRSDVFNESTKRKWPQDLHDLPPCEPVSKKACLLSSTIRTPYYEFENSNSEFGADICWGDYFGQWPPMEAPRGRSSLLGKKRPFPQLRSNSYSQSVRDGESPQAWTRQHDEEMEEAGLVMDEYQTQSAITSACQRLCDDLKERDYSPPRGPSFGRDRLLKMRNLVRFRNKARVVRDITPLIVPSPELLSIDGYPGMDQMSEAINAEWTQCDTIYGPRPKPDFAIGISSSAFTRDEEEKLMLSHTSACPNLWPENMYYPFLICEVRDSDGLIQEAERQCMHSASIAVRAVVQLYQNISAANEVDRKILAFSVAHNDTTVNIFGHFATVEEQKLTFFRCRLYYGDLPADFAKPYNIIRAIYDVFFPRHLARIKSALDRMRVRALESFTSQLDIDEDSQEIAASQPSSQEQGKFKRPSLPSTDRIQQENDRLRDQISVVLREKQQEREDFMKELRERREEMERQLARREEESRERREQMVREQQLRREDHMKELRERREQMERQLAQQREQMERQLAQQIEESREQNTMMEESLAQQTEIITLLKESIAK</sequence>
<feature type="compositionally biased region" description="Polar residues" evidence="1">
    <location>
        <begin position="7"/>
        <end position="22"/>
    </location>
</feature>
<feature type="region of interest" description="Disordered" evidence="1">
    <location>
        <begin position="529"/>
        <end position="562"/>
    </location>
</feature>
<gene>
    <name evidence="3" type="ORF">SEPMUDRAFT_69541</name>
</gene>
<dbReference type="PANTHER" id="PTHR42470:SF2">
    <property type="match status" value="1"/>
</dbReference>
<dbReference type="OrthoDB" id="3647767at2759"/>
<protein>
    <recommendedName>
        <fullName evidence="2">DUF7924 domain-containing protein</fullName>
    </recommendedName>
</protein>
<feature type="region of interest" description="Disordered" evidence="1">
    <location>
        <begin position="105"/>
        <end position="139"/>
    </location>
</feature>
<feature type="region of interest" description="Disordered" evidence="1">
    <location>
        <begin position="426"/>
        <end position="461"/>
    </location>
</feature>
<evidence type="ECO:0000313" key="4">
    <source>
        <dbReference type="Proteomes" id="UP000016931"/>
    </source>
</evidence>
<feature type="compositionally biased region" description="Polar residues" evidence="1">
    <location>
        <begin position="120"/>
        <end position="129"/>
    </location>
</feature>
<feature type="compositionally biased region" description="Polar residues" evidence="1">
    <location>
        <begin position="431"/>
        <end position="441"/>
    </location>
</feature>
<dbReference type="OMA" id="LSHTSAC"/>
<evidence type="ECO:0000313" key="3">
    <source>
        <dbReference type="EMBL" id="EMF10427.1"/>
    </source>
</evidence>
<dbReference type="eggNOG" id="ENOG502SK65">
    <property type="taxonomic scope" value="Eukaryota"/>
</dbReference>
<feature type="compositionally biased region" description="Low complexity" evidence="1">
    <location>
        <begin position="533"/>
        <end position="549"/>
    </location>
</feature>
<name>N1QFC3_SPHMS</name>
<evidence type="ECO:0000256" key="1">
    <source>
        <dbReference type="SAM" id="MobiDB-lite"/>
    </source>
</evidence>
<keyword evidence="4" id="KW-1185">Reference proteome</keyword>
<dbReference type="RefSeq" id="XP_016758548.1">
    <property type="nucleotide sequence ID" value="XM_016909865.1"/>
</dbReference>
<dbReference type="AlphaFoldDB" id="N1QFC3"/>
<organism evidence="3 4">
    <name type="scientific">Sphaerulina musiva (strain SO2202)</name>
    <name type="common">Poplar stem canker fungus</name>
    <name type="synonym">Septoria musiva</name>
    <dbReference type="NCBI Taxonomy" id="692275"/>
    <lineage>
        <taxon>Eukaryota</taxon>
        <taxon>Fungi</taxon>
        <taxon>Dikarya</taxon>
        <taxon>Ascomycota</taxon>
        <taxon>Pezizomycotina</taxon>
        <taxon>Dothideomycetes</taxon>
        <taxon>Dothideomycetidae</taxon>
        <taxon>Mycosphaerellales</taxon>
        <taxon>Mycosphaerellaceae</taxon>
        <taxon>Sphaerulina</taxon>
    </lineage>
</organism>
<feature type="domain" description="DUF7924" evidence="2">
    <location>
        <begin position="194"/>
        <end position="407"/>
    </location>
</feature>
<evidence type="ECO:0000259" key="2">
    <source>
        <dbReference type="Pfam" id="PF25545"/>
    </source>
</evidence>
<proteinExistence type="predicted"/>